<dbReference type="Proteomes" id="UP000481252">
    <property type="component" value="Unassembled WGS sequence"/>
</dbReference>
<evidence type="ECO:0000313" key="1">
    <source>
        <dbReference type="EMBL" id="NGN42023.1"/>
    </source>
</evidence>
<evidence type="ECO:0000313" key="2">
    <source>
        <dbReference type="Proteomes" id="UP000481252"/>
    </source>
</evidence>
<dbReference type="AlphaFoldDB" id="A0A7C9V7W3"/>
<sequence>MYSLLHSNIGKIVPKPGAVTANSFCIPPSGVARLLVMLTVIVSAVHVLDVASSYAPDRQPGLLAQADVTYERR</sequence>
<comment type="caution">
    <text evidence="1">The sequence shown here is derived from an EMBL/GenBank/DDBJ whole genome shotgun (WGS) entry which is preliminary data.</text>
</comment>
<dbReference type="EMBL" id="JAAKZG010000005">
    <property type="protein sequence ID" value="NGN42023.1"/>
    <property type="molecule type" value="Genomic_DNA"/>
</dbReference>
<keyword evidence="2" id="KW-1185">Reference proteome</keyword>
<dbReference type="RefSeq" id="WP_165118036.1">
    <property type="nucleotide sequence ID" value="NZ_JAAKZG010000005.1"/>
</dbReference>
<protein>
    <submittedName>
        <fullName evidence="1">Uncharacterized protein</fullName>
    </submittedName>
</protein>
<gene>
    <name evidence="1" type="ORF">G6N74_13205</name>
</gene>
<proteinExistence type="predicted"/>
<reference evidence="1 2" key="1">
    <citation type="submission" date="2020-02" db="EMBL/GenBank/DDBJ databases">
        <title>Genome sequence of the type strain CGMCC 1.15528 of Mesorhizobium zhangyense.</title>
        <authorList>
            <person name="Gao J."/>
            <person name="Sun J."/>
        </authorList>
    </citation>
    <scope>NUCLEOTIDE SEQUENCE [LARGE SCALE GENOMIC DNA]</scope>
    <source>
        <strain evidence="1 2">CGMCC 1.15528</strain>
    </source>
</reference>
<accession>A0A7C9V7W3</accession>
<organism evidence="1 2">
    <name type="scientific">Mesorhizobium zhangyense</name>
    <dbReference type="NCBI Taxonomy" id="1776730"/>
    <lineage>
        <taxon>Bacteria</taxon>
        <taxon>Pseudomonadati</taxon>
        <taxon>Pseudomonadota</taxon>
        <taxon>Alphaproteobacteria</taxon>
        <taxon>Hyphomicrobiales</taxon>
        <taxon>Phyllobacteriaceae</taxon>
        <taxon>Mesorhizobium</taxon>
    </lineage>
</organism>
<name>A0A7C9V7W3_9HYPH</name>